<dbReference type="InterPro" id="IPR038727">
    <property type="entry name" value="NadR/Ttd14_AAA_dom"/>
</dbReference>
<dbReference type="Pfam" id="PF13521">
    <property type="entry name" value="AAA_28"/>
    <property type="match status" value="1"/>
</dbReference>
<dbReference type="InterPro" id="IPR052735">
    <property type="entry name" value="NAD_biosynth-regulator"/>
</dbReference>
<evidence type="ECO:0000313" key="3">
    <source>
        <dbReference type="EMBL" id="ORV21083.1"/>
    </source>
</evidence>
<reference evidence="3 5" key="2">
    <citation type="submission" date="2016-01" db="EMBL/GenBank/DDBJ databases">
        <title>The new phylogeny of the genus Mycobacterium.</title>
        <authorList>
            <person name="Tarcisio F."/>
            <person name="Conor M."/>
            <person name="Antonella G."/>
            <person name="Elisabetta G."/>
            <person name="Giulia F.S."/>
            <person name="Sara T."/>
            <person name="Anna F."/>
            <person name="Clotilde B."/>
            <person name="Roberto B."/>
            <person name="Veronica D.S."/>
            <person name="Fabio R."/>
            <person name="Monica P."/>
            <person name="Olivier J."/>
            <person name="Enrico T."/>
            <person name="Nicola S."/>
        </authorList>
    </citation>
    <scope>NUCLEOTIDE SEQUENCE [LARGE SCALE GENOMIC DNA]</scope>
    <source>
        <strain evidence="3 5">CCUG 50187</strain>
    </source>
</reference>
<keyword evidence="5" id="KW-1185">Reference proteome</keyword>
<dbReference type="InterPro" id="IPR027417">
    <property type="entry name" value="P-loop_NTPase"/>
</dbReference>
<organism evidence="2 4">
    <name type="scientific">Mycolicibacterium conceptionense</name>
    <dbReference type="NCBI Taxonomy" id="451644"/>
    <lineage>
        <taxon>Bacteria</taxon>
        <taxon>Bacillati</taxon>
        <taxon>Actinomycetota</taxon>
        <taxon>Actinomycetes</taxon>
        <taxon>Mycobacteriales</taxon>
        <taxon>Mycobacteriaceae</taxon>
        <taxon>Mycolicibacterium</taxon>
    </lineage>
</organism>
<evidence type="ECO:0000313" key="4">
    <source>
        <dbReference type="Proteomes" id="UP000182227"/>
    </source>
</evidence>
<dbReference type="PANTHER" id="PTHR37512:SF1">
    <property type="entry name" value="NADR_TTD14 AAA DOMAIN-CONTAINING PROTEIN"/>
    <property type="match status" value="1"/>
</dbReference>
<dbReference type="EMBL" id="CTEF01000001">
    <property type="protein sequence ID" value="CQD07943.1"/>
    <property type="molecule type" value="Genomic_DNA"/>
</dbReference>
<dbReference type="SUPFAM" id="SSF52374">
    <property type="entry name" value="Nucleotidylyl transferase"/>
    <property type="match status" value="1"/>
</dbReference>
<dbReference type="EMBL" id="LQOP01000034">
    <property type="protein sequence ID" value="ORV21083.1"/>
    <property type="molecule type" value="Genomic_DNA"/>
</dbReference>
<dbReference type="AlphaFoldDB" id="A0A0U1D4L4"/>
<name>A0A0U1D4L4_9MYCO</name>
<dbReference type="Proteomes" id="UP000182227">
    <property type="component" value="Unassembled WGS sequence"/>
</dbReference>
<feature type="domain" description="NadR/Ttd14 AAA" evidence="1">
    <location>
        <begin position="159"/>
        <end position="331"/>
    </location>
</feature>
<dbReference type="PANTHER" id="PTHR37512">
    <property type="entry name" value="TRIFUNCTIONAL NAD BIOSYNTHESIS/REGULATOR PROTEIN NADR"/>
    <property type="match status" value="1"/>
</dbReference>
<dbReference type="Proteomes" id="UP000193811">
    <property type="component" value="Unassembled WGS sequence"/>
</dbReference>
<reference evidence="2 4" key="1">
    <citation type="submission" date="2015-03" db="EMBL/GenBank/DDBJ databases">
        <authorList>
            <person name="Murphy D."/>
        </authorList>
    </citation>
    <scope>NUCLEOTIDE SEQUENCE [LARGE SCALE GENOMIC DNA]</scope>
    <source>
        <strain evidence="2 4">D16</strain>
    </source>
</reference>
<evidence type="ECO:0000313" key="2">
    <source>
        <dbReference type="EMBL" id="CQD07943.1"/>
    </source>
</evidence>
<protein>
    <submittedName>
        <fullName evidence="2 3">Transcriptional regulator</fullName>
    </submittedName>
</protein>
<dbReference type="RefSeq" id="WP_085142714.1">
    <property type="nucleotide sequence ID" value="NZ_JACKVA010000035.1"/>
</dbReference>
<dbReference type="Gene3D" id="3.40.50.620">
    <property type="entry name" value="HUPs"/>
    <property type="match status" value="1"/>
</dbReference>
<evidence type="ECO:0000313" key="5">
    <source>
        <dbReference type="Proteomes" id="UP000193811"/>
    </source>
</evidence>
<dbReference type="InterPro" id="IPR014729">
    <property type="entry name" value="Rossmann-like_a/b/a_fold"/>
</dbReference>
<evidence type="ECO:0000259" key="1">
    <source>
        <dbReference type="Pfam" id="PF13521"/>
    </source>
</evidence>
<gene>
    <name evidence="2" type="primary">nadR</name>
    <name evidence="3" type="ORF">AWB98_02000</name>
    <name evidence="2" type="ORF">BN970_01530</name>
</gene>
<accession>A0A0U1D4L4</accession>
<sequence>MTEFRHGLMIGKFYPPRIGHHEAIRAAAARCDRFTVLVMASAVETIPLADRMAWLREEHEHDANVRIAGIPCDAPVDVTDQRVWSAQVAAMRAGVRAAGAAPDVDAVFSGDDYVAELARWFGATAVRTGRTGSSTAVRRDLAGQWHELAPATRAGLVTRVVAVGAESTGTTTVAEQLARHYAARGGVWAATQCVPEYGREYTELKCAADPTVDITELQWNSHDFDVIGPEQTRLEEVAARSGSPVLICDTDAFATAIWKRRYLGDASGGRWTEVPPRAVYLLTDHKGVPWHDDGMREGDLAIRAEMTGWFADALTAAGHSWVLLTGTLEERVNLAVRTIEPLLELRARFGEPLRGPGFEGRQEA</sequence>
<proteinExistence type="predicted"/>
<dbReference type="GeneID" id="44299735"/>
<dbReference type="Gene3D" id="3.40.50.300">
    <property type="entry name" value="P-loop containing nucleotide triphosphate hydrolases"/>
    <property type="match status" value="1"/>
</dbReference>